<feature type="signal peptide" evidence="3">
    <location>
        <begin position="1"/>
        <end position="26"/>
    </location>
</feature>
<keyword evidence="2" id="KW-0472">Membrane</keyword>
<dbReference type="Proteomes" id="UP000800036">
    <property type="component" value="Unassembled WGS sequence"/>
</dbReference>
<gene>
    <name evidence="4" type="ORF">BU23DRAFT_594887</name>
</gene>
<accession>A0A6A5VSX7</accession>
<feature type="transmembrane region" description="Helical" evidence="2">
    <location>
        <begin position="45"/>
        <end position="63"/>
    </location>
</feature>
<keyword evidence="5" id="KW-1185">Reference proteome</keyword>
<evidence type="ECO:0000256" key="1">
    <source>
        <dbReference type="SAM" id="MobiDB-lite"/>
    </source>
</evidence>
<feature type="transmembrane region" description="Helical" evidence="2">
    <location>
        <begin position="75"/>
        <end position="92"/>
    </location>
</feature>
<dbReference type="OrthoDB" id="3870692at2759"/>
<dbReference type="AlphaFoldDB" id="A0A6A5VSX7"/>
<keyword evidence="3" id="KW-0732">Signal</keyword>
<sequence length="332" mass="36997">MYMYFPFFRIVFLTLLFHALHDMARAVHRCIPYSSHPLYTLRRGTLINAGIGAFLNIIVLFSLTGNYYNTERLHVFIISAVLLSVSIFFVWYDLVTHGAREAVVLSSRLNASGTDVVVPAPSRGDTWPAKALLVWDIILAVLFQWIFWGALFAIAGAIGSGYDRSETLEAYANLTNLFASILHAIAFWKELLARKHTQWQRDLNRPPCENCGHQTEPLVHHAPIDEEAGPSHQPILSNFGRVRNMMLPKWAQTSKDDQDKDVDQQEIDNGAVGDSVAEPLLATPEESTADAGGPSSSKEYGTMAQSVESVDSVPETIVKKKDKGKKRLVDVE</sequence>
<evidence type="ECO:0000313" key="5">
    <source>
        <dbReference type="Proteomes" id="UP000800036"/>
    </source>
</evidence>
<feature type="transmembrane region" description="Helical" evidence="2">
    <location>
        <begin position="170"/>
        <end position="188"/>
    </location>
</feature>
<keyword evidence="2" id="KW-0812">Transmembrane</keyword>
<protein>
    <submittedName>
        <fullName evidence="4">Uncharacterized protein</fullName>
    </submittedName>
</protein>
<keyword evidence="2" id="KW-1133">Transmembrane helix</keyword>
<evidence type="ECO:0000256" key="3">
    <source>
        <dbReference type="SAM" id="SignalP"/>
    </source>
</evidence>
<dbReference type="EMBL" id="ML976657">
    <property type="protein sequence ID" value="KAF1979699.1"/>
    <property type="molecule type" value="Genomic_DNA"/>
</dbReference>
<reference evidence="4" key="1">
    <citation type="journal article" date="2020" name="Stud. Mycol.">
        <title>101 Dothideomycetes genomes: a test case for predicting lifestyles and emergence of pathogens.</title>
        <authorList>
            <person name="Haridas S."/>
            <person name="Albert R."/>
            <person name="Binder M."/>
            <person name="Bloem J."/>
            <person name="Labutti K."/>
            <person name="Salamov A."/>
            <person name="Andreopoulos B."/>
            <person name="Baker S."/>
            <person name="Barry K."/>
            <person name="Bills G."/>
            <person name="Bluhm B."/>
            <person name="Cannon C."/>
            <person name="Castanera R."/>
            <person name="Culley D."/>
            <person name="Daum C."/>
            <person name="Ezra D."/>
            <person name="Gonzalez J."/>
            <person name="Henrissat B."/>
            <person name="Kuo A."/>
            <person name="Liang C."/>
            <person name="Lipzen A."/>
            <person name="Lutzoni F."/>
            <person name="Magnuson J."/>
            <person name="Mondo S."/>
            <person name="Nolan M."/>
            <person name="Ohm R."/>
            <person name="Pangilinan J."/>
            <person name="Park H.-J."/>
            <person name="Ramirez L."/>
            <person name="Alfaro M."/>
            <person name="Sun H."/>
            <person name="Tritt A."/>
            <person name="Yoshinaga Y."/>
            <person name="Zwiers L.-H."/>
            <person name="Turgeon B."/>
            <person name="Goodwin S."/>
            <person name="Spatafora J."/>
            <person name="Crous P."/>
            <person name="Grigoriev I."/>
        </authorList>
    </citation>
    <scope>NUCLEOTIDE SEQUENCE</scope>
    <source>
        <strain evidence="4">CBS 107.79</strain>
    </source>
</reference>
<proteinExistence type="predicted"/>
<organism evidence="4 5">
    <name type="scientific">Bimuria novae-zelandiae CBS 107.79</name>
    <dbReference type="NCBI Taxonomy" id="1447943"/>
    <lineage>
        <taxon>Eukaryota</taxon>
        <taxon>Fungi</taxon>
        <taxon>Dikarya</taxon>
        <taxon>Ascomycota</taxon>
        <taxon>Pezizomycotina</taxon>
        <taxon>Dothideomycetes</taxon>
        <taxon>Pleosporomycetidae</taxon>
        <taxon>Pleosporales</taxon>
        <taxon>Massarineae</taxon>
        <taxon>Didymosphaeriaceae</taxon>
        <taxon>Bimuria</taxon>
    </lineage>
</organism>
<feature type="compositionally biased region" description="Polar residues" evidence="1">
    <location>
        <begin position="294"/>
        <end position="309"/>
    </location>
</feature>
<feature type="region of interest" description="Disordered" evidence="1">
    <location>
        <begin position="269"/>
        <end position="332"/>
    </location>
</feature>
<feature type="transmembrane region" description="Helical" evidence="2">
    <location>
        <begin position="132"/>
        <end position="158"/>
    </location>
</feature>
<evidence type="ECO:0000256" key="2">
    <source>
        <dbReference type="SAM" id="Phobius"/>
    </source>
</evidence>
<feature type="chain" id="PRO_5025652415" evidence="3">
    <location>
        <begin position="27"/>
        <end position="332"/>
    </location>
</feature>
<evidence type="ECO:0000313" key="4">
    <source>
        <dbReference type="EMBL" id="KAF1979699.1"/>
    </source>
</evidence>
<name>A0A6A5VSX7_9PLEO</name>